<dbReference type="PANTHER" id="PTHR34689:SF1">
    <property type="entry name" value="NUCLEIC ACID-BINDING PROTEIN"/>
    <property type="match status" value="1"/>
</dbReference>
<feature type="compositionally biased region" description="Basic and acidic residues" evidence="1">
    <location>
        <begin position="1"/>
        <end position="11"/>
    </location>
</feature>
<dbReference type="PANTHER" id="PTHR34689">
    <property type="entry name" value="NUCLEIC ACID-BINDING PROTEIN"/>
    <property type="match status" value="1"/>
</dbReference>
<protein>
    <submittedName>
        <fullName evidence="4">Uncharacterized protein</fullName>
    </submittedName>
</protein>
<dbReference type="Proteomes" id="UP000285883">
    <property type="component" value="Unassembled WGS sequence"/>
</dbReference>
<reference evidence="2" key="3">
    <citation type="submission" date="2020-06" db="EMBL/GenBank/DDBJ databases">
        <authorList>
            <person name="Studholme D.J."/>
        </authorList>
    </citation>
    <scope>NUCLEOTIDE SEQUENCE</scope>
    <source>
        <strain evidence="2">NZFS 2646</strain>
        <strain evidence="3">NZFS 3630</strain>
    </source>
</reference>
<dbReference type="Proteomes" id="UP000792063">
    <property type="component" value="Unassembled WGS sequence"/>
</dbReference>
<accession>A0A421F5C7</accession>
<dbReference type="EMBL" id="MAYM02001222">
    <property type="protein sequence ID" value="RLN25715.1"/>
    <property type="molecule type" value="Genomic_DNA"/>
</dbReference>
<evidence type="ECO:0000313" key="7">
    <source>
        <dbReference type="Proteomes" id="UP000285883"/>
    </source>
</evidence>
<dbReference type="STRING" id="325452.A0A421F5C7"/>
<sequence length="238" mass="28720">MGERGRSRGRSDSQSSENSEDEHSRRKRKHKRSSSVKDKKRHKKDKKKKKKKKKSKKDSKKHAVNQDEYGKYGILRESDFHTKSVSFQAWLRDVKKMGEFNGPKWEAMELFKEYMEDYNTCTLPHEKYYDVEKYEMRQYQKQQRKAIAKQMGASDKALSALADEEHVRRERQTAREKKEQEEFRLVLQLMDKDKIEAMREQEHLRAQMQMHYKSGNVDEARRLEQLLNKVDEDPRFKR</sequence>
<gene>
    <name evidence="4" type="ORF">BBI17_003919</name>
    <name evidence="5" type="ORF">BBO99_00003884</name>
    <name evidence="2" type="ORF">JM16_004582</name>
    <name evidence="3" type="ORF">JM18_004108</name>
</gene>
<dbReference type="EMBL" id="MBDN02000085">
    <property type="protein sequence ID" value="RLN81240.1"/>
    <property type="molecule type" value="Genomic_DNA"/>
</dbReference>
<keyword evidence="6" id="KW-1185">Reference proteome</keyword>
<proteinExistence type="predicted"/>
<comment type="caution">
    <text evidence="4">The sequence shown here is derived from an EMBL/GenBank/DDBJ whole genome shotgun (WGS) entry which is preliminary data.</text>
</comment>
<evidence type="ECO:0000313" key="3">
    <source>
        <dbReference type="EMBL" id="KAG2524604.1"/>
    </source>
</evidence>
<organism evidence="4 7">
    <name type="scientific">Phytophthora kernoviae</name>
    <dbReference type="NCBI Taxonomy" id="325452"/>
    <lineage>
        <taxon>Eukaryota</taxon>
        <taxon>Sar</taxon>
        <taxon>Stramenopiles</taxon>
        <taxon>Oomycota</taxon>
        <taxon>Peronosporomycetes</taxon>
        <taxon>Peronosporales</taxon>
        <taxon>Peronosporaceae</taxon>
        <taxon>Phytophthora</taxon>
    </lineage>
</organism>
<evidence type="ECO:0000313" key="4">
    <source>
        <dbReference type="EMBL" id="RLN25715.1"/>
    </source>
</evidence>
<dbReference type="Proteomes" id="UP000285624">
    <property type="component" value="Unassembled WGS sequence"/>
</dbReference>
<name>A0A421F5C7_9STRA</name>
<feature type="compositionally biased region" description="Basic residues" evidence="1">
    <location>
        <begin position="25"/>
        <end position="63"/>
    </location>
</feature>
<evidence type="ECO:0000313" key="6">
    <source>
        <dbReference type="Proteomes" id="UP000285624"/>
    </source>
</evidence>
<dbReference type="AlphaFoldDB" id="A0A421F5C7"/>
<dbReference type="EMBL" id="JPWU03000150">
    <property type="protein sequence ID" value="KAG2524604.1"/>
    <property type="molecule type" value="Genomic_DNA"/>
</dbReference>
<evidence type="ECO:0000313" key="5">
    <source>
        <dbReference type="EMBL" id="RLN81240.1"/>
    </source>
</evidence>
<evidence type="ECO:0000256" key="1">
    <source>
        <dbReference type="SAM" id="MobiDB-lite"/>
    </source>
</evidence>
<dbReference type="EMBL" id="JPWV03000152">
    <property type="protein sequence ID" value="KAG2522946.1"/>
    <property type="molecule type" value="Genomic_DNA"/>
</dbReference>
<dbReference type="Proteomes" id="UP000785171">
    <property type="component" value="Unassembled WGS sequence"/>
</dbReference>
<reference evidence="2" key="1">
    <citation type="journal article" date="2015" name="Genom Data">
        <title>Genome sequences of six Phytophthora species associated with forests in New Zealand.</title>
        <authorList>
            <person name="Studholme D.J."/>
            <person name="McDougal R.L."/>
            <person name="Sambles C."/>
            <person name="Hansen E."/>
            <person name="Hardy G."/>
            <person name="Grant M."/>
            <person name="Ganley R.J."/>
            <person name="Williams N.M."/>
        </authorList>
    </citation>
    <scope>NUCLEOTIDE SEQUENCE</scope>
    <source>
        <strain evidence="2">NZFS 2646</strain>
        <strain evidence="3">NZFS 3630</strain>
    </source>
</reference>
<feature type="region of interest" description="Disordered" evidence="1">
    <location>
        <begin position="1"/>
        <end position="72"/>
    </location>
</feature>
<reference evidence="6 7" key="2">
    <citation type="submission" date="2018-07" db="EMBL/GenBank/DDBJ databases">
        <title>Genome sequencing of oomycete isolates from Chile give support for New Zealand origin for Phytophthora kernoviae and make available the first Nothophytophthora sp. genome.</title>
        <authorList>
            <person name="Studholme D.J."/>
            <person name="Sanfuentes E."/>
            <person name="Panda P."/>
            <person name="Hill R."/>
            <person name="Sambles C."/>
            <person name="Grant M."/>
            <person name="Williams N.M."/>
            <person name="Mcdougal R.L."/>
        </authorList>
    </citation>
    <scope>NUCLEOTIDE SEQUENCE [LARGE SCALE GENOMIC DNA]</scope>
    <source>
        <strain evidence="4">Chile2</strain>
        <strain evidence="5">Chile4</strain>
    </source>
</reference>
<evidence type="ECO:0000313" key="2">
    <source>
        <dbReference type="EMBL" id="KAG2522946.1"/>
    </source>
</evidence>